<evidence type="ECO:0000313" key="2">
    <source>
        <dbReference type="Proteomes" id="UP000256429"/>
    </source>
</evidence>
<dbReference type="AlphaFoldDB" id="A0A3D9RS42"/>
<dbReference type="RefSeq" id="WP_115882762.1">
    <property type="nucleotide sequence ID" value="NZ_QTTQ01000013.1"/>
</dbReference>
<dbReference type="InterPro" id="IPR050580">
    <property type="entry name" value="2H_phosphoesterase_YjcG-like"/>
</dbReference>
<name>A0A3D9RS42_9FLAO</name>
<organism evidence="1 2">
    <name type="scientific">Lutibacter oceani</name>
    <dbReference type="NCBI Taxonomy" id="1853311"/>
    <lineage>
        <taxon>Bacteria</taxon>
        <taxon>Pseudomonadati</taxon>
        <taxon>Bacteroidota</taxon>
        <taxon>Flavobacteriia</taxon>
        <taxon>Flavobacteriales</taxon>
        <taxon>Flavobacteriaceae</taxon>
        <taxon>Lutibacter</taxon>
    </lineage>
</organism>
<sequence>MSLYFIALIPQYALRKQIKQLKQEMKLQFKAKHALKSPAHITLQRPFIRNEENELLLLNNLKEFSSIQQPFNIDLLGFGCFTPRVIFLKIANHEPIITMYKQLKKVLIKKLGFNKTEIASSIFPHITIATKDLTEDAFKAAWPKFEKRAFKATFLVNSLFLLKHNGKYWDIYKEFSFKKTTD</sequence>
<dbReference type="GO" id="GO:0016874">
    <property type="term" value="F:ligase activity"/>
    <property type="evidence" value="ECO:0007669"/>
    <property type="project" value="UniProtKB-KW"/>
</dbReference>
<protein>
    <submittedName>
        <fullName evidence="1">2'-5' RNA ligase</fullName>
    </submittedName>
</protein>
<reference evidence="1 2" key="1">
    <citation type="submission" date="2018-08" db="EMBL/GenBank/DDBJ databases">
        <title>Genomic Encyclopedia of Type Strains, Phase III (KMG-III): the genomes of soil and plant-associated and newly described type strains.</title>
        <authorList>
            <person name="Whitman W."/>
        </authorList>
    </citation>
    <scope>NUCLEOTIDE SEQUENCE [LARGE SCALE GENOMIC DNA]</scope>
    <source>
        <strain evidence="1 2">325-5</strain>
    </source>
</reference>
<dbReference type="PANTHER" id="PTHR40037:SF1">
    <property type="entry name" value="PHOSPHOESTERASE SAOUHSC_00951-RELATED"/>
    <property type="match status" value="1"/>
</dbReference>
<dbReference type="Gene3D" id="3.90.1140.10">
    <property type="entry name" value="Cyclic phosphodiesterase"/>
    <property type="match status" value="1"/>
</dbReference>
<proteinExistence type="predicted"/>
<dbReference type="OrthoDB" id="1951600at2"/>
<accession>A0A3D9RS42</accession>
<comment type="caution">
    <text evidence="1">The sequence shown here is derived from an EMBL/GenBank/DDBJ whole genome shotgun (WGS) entry which is preliminary data.</text>
</comment>
<dbReference type="InterPro" id="IPR009097">
    <property type="entry name" value="Cyclic_Pdiesterase"/>
</dbReference>
<keyword evidence="1" id="KW-0436">Ligase</keyword>
<keyword evidence="2" id="KW-1185">Reference proteome</keyword>
<dbReference type="EMBL" id="QTTQ01000013">
    <property type="protein sequence ID" value="REE78861.1"/>
    <property type="molecule type" value="Genomic_DNA"/>
</dbReference>
<evidence type="ECO:0000313" key="1">
    <source>
        <dbReference type="EMBL" id="REE78861.1"/>
    </source>
</evidence>
<dbReference type="PANTHER" id="PTHR40037">
    <property type="entry name" value="PHOSPHOESTERASE YJCG-RELATED"/>
    <property type="match status" value="1"/>
</dbReference>
<dbReference type="Pfam" id="PF13563">
    <property type="entry name" value="2_5_RNA_ligase2"/>
    <property type="match status" value="1"/>
</dbReference>
<dbReference type="Proteomes" id="UP000256429">
    <property type="component" value="Unassembled WGS sequence"/>
</dbReference>
<dbReference type="SUPFAM" id="SSF55144">
    <property type="entry name" value="LigT-like"/>
    <property type="match status" value="1"/>
</dbReference>
<gene>
    <name evidence="1" type="ORF">BX611_2998</name>
</gene>